<accession>A0ABT9IH36</accession>
<evidence type="ECO:0000313" key="1">
    <source>
        <dbReference type="EMBL" id="MDP5184883.1"/>
    </source>
</evidence>
<proteinExistence type="predicted"/>
<comment type="caution">
    <text evidence="1">The sequence shown here is derived from an EMBL/GenBank/DDBJ whole genome shotgun (WGS) entry which is preliminary data.</text>
</comment>
<keyword evidence="2" id="KW-1185">Reference proteome</keyword>
<reference evidence="2" key="1">
    <citation type="submission" date="2023-05" db="EMBL/GenBank/DDBJ databases">
        <title>Draft genome of Pseudofrankia sp. BMG5.37.</title>
        <authorList>
            <person name="Gtari M."/>
            <person name="Ghodhbane F."/>
            <person name="Sbissi I."/>
        </authorList>
    </citation>
    <scope>NUCLEOTIDE SEQUENCE [LARGE SCALE GENOMIC DNA]</scope>
    <source>
        <strain evidence="2">BMG 814</strain>
    </source>
</reference>
<sequence length="49" mass="5172">MDDDRTRSVPDDGGDPACWLRRVCPACGGLADEDPPTVCPRCGEQLPAG</sequence>
<gene>
    <name evidence="1" type="ORF">QOZ88_19800</name>
</gene>
<protein>
    <recommendedName>
        <fullName evidence="3">Small CPxCG-related zinc finger protein</fullName>
    </recommendedName>
</protein>
<dbReference type="Proteomes" id="UP001233673">
    <property type="component" value="Unassembled WGS sequence"/>
</dbReference>
<name>A0ABT9IH36_9ACTN</name>
<dbReference type="RefSeq" id="WP_306001421.1">
    <property type="nucleotide sequence ID" value="NZ_JASNFN010000032.1"/>
</dbReference>
<dbReference type="EMBL" id="JASNFN010000032">
    <property type="protein sequence ID" value="MDP5184883.1"/>
    <property type="molecule type" value="Genomic_DNA"/>
</dbReference>
<evidence type="ECO:0008006" key="3">
    <source>
        <dbReference type="Google" id="ProtNLM"/>
    </source>
</evidence>
<organism evidence="1 2">
    <name type="scientific">Blastococcus carthaginiensis</name>
    <dbReference type="NCBI Taxonomy" id="3050034"/>
    <lineage>
        <taxon>Bacteria</taxon>
        <taxon>Bacillati</taxon>
        <taxon>Actinomycetota</taxon>
        <taxon>Actinomycetes</taxon>
        <taxon>Geodermatophilales</taxon>
        <taxon>Geodermatophilaceae</taxon>
        <taxon>Blastococcus</taxon>
    </lineage>
</organism>
<evidence type="ECO:0000313" key="2">
    <source>
        <dbReference type="Proteomes" id="UP001233673"/>
    </source>
</evidence>